<name>A0A1R3VE41_9HYPH</name>
<evidence type="ECO:0000313" key="2">
    <source>
        <dbReference type="Proteomes" id="UP000188388"/>
    </source>
</evidence>
<reference evidence="2" key="1">
    <citation type="submission" date="2017-01" db="EMBL/GenBank/DDBJ databases">
        <authorList>
            <person name="Brunel B."/>
        </authorList>
    </citation>
    <scope>NUCLEOTIDE SEQUENCE [LARGE SCALE GENOMIC DNA]</scope>
</reference>
<protein>
    <submittedName>
        <fullName evidence="1">Uncharacterized protein</fullName>
    </submittedName>
</protein>
<organism evidence="1 2">
    <name type="scientific">Mesorhizobium prunaredense</name>
    <dbReference type="NCBI Taxonomy" id="1631249"/>
    <lineage>
        <taxon>Bacteria</taxon>
        <taxon>Pseudomonadati</taxon>
        <taxon>Pseudomonadota</taxon>
        <taxon>Alphaproteobacteria</taxon>
        <taxon>Hyphomicrobiales</taxon>
        <taxon>Phyllobacteriaceae</taxon>
        <taxon>Mesorhizobium</taxon>
    </lineage>
</organism>
<dbReference type="EMBL" id="FTPD01000023">
    <property type="protein sequence ID" value="SIT56671.1"/>
    <property type="molecule type" value="Genomic_DNA"/>
</dbReference>
<proteinExistence type="predicted"/>
<evidence type="ECO:0000313" key="1">
    <source>
        <dbReference type="EMBL" id="SIT56671.1"/>
    </source>
</evidence>
<accession>A0A1R3VE41</accession>
<dbReference type="AlphaFoldDB" id="A0A1R3VE41"/>
<dbReference type="Proteomes" id="UP000188388">
    <property type="component" value="Unassembled WGS sequence"/>
</dbReference>
<gene>
    <name evidence="1" type="ORF">BQ8794_30120</name>
</gene>
<keyword evidence="2" id="KW-1185">Reference proteome</keyword>
<sequence>MAANWDFYQTLNSGRIEFPKGDQTVSTGYTPRWVEAWAVQGGGMGPGLDLPGPSQSTAHGAGWSAFPPNRWTADWPGWISGTFQPGPAVGIALLASRNGGATEYNWWFGLVYLY</sequence>